<keyword evidence="1" id="KW-0732">Signal</keyword>
<proteinExistence type="predicted"/>
<dbReference type="PANTHER" id="PTHR33390">
    <property type="entry name" value="STRESS UP-REGULATED NOD 19 PROTEIN"/>
    <property type="match status" value="1"/>
</dbReference>
<evidence type="ECO:0008006" key="4">
    <source>
        <dbReference type="Google" id="ProtNLM"/>
    </source>
</evidence>
<feature type="chain" id="PRO_5044895724" description="Stress up-regulated Nod 19" evidence="1">
    <location>
        <begin position="22"/>
        <end position="358"/>
    </location>
</feature>
<name>A0ABD3AEY7_9GENT</name>
<sequence>MSKSCMVIFLATLLLVEIVQSSPTLENIENGMMELKTAVLLSPKFELEPGSVINKYYYNIDFPRGHIALKEFDAEVVDRAGNSVPLHETYLHHWMVKNYYQFRGINNISKYHRNIGFRKSDQIPAGNDGVCDHGLSQIFGLGSRTRKMSTKVPDPYGIEFGNAAKIPVGYEERWLLNLHAIDTQGAEDQLGCTECRCNLYNVTIDEYGKNLDPNYIGGFKCCYDETRCRVKEDGKGLMESVQDMIVFVSIILPTGGNVIYGVAHQHIGGIGAALYGEDGRVICSSVPIYGERKEPGNEAGYIVGMSTCYPQPDSLKILDGETLTVSSYYSSEQGHTRVMGLFYILVADSDSSVKLNSS</sequence>
<dbReference type="EMBL" id="JBJUIK010000004">
    <property type="protein sequence ID" value="KAL3529037.1"/>
    <property type="molecule type" value="Genomic_DNA"/>
</dbReference>
<accession>A0ABD3AEY7</accession>
<evidence type="ECO:0000313" key="2">
    <source>
        <dbReference type="EMBL" id="KAL3529037.1"/>
    </source>
</evidence>
<dbReference type="InterPro" id="IPR011692">
    <property type="entry name" value="Stress_up-reg_Nod19"/>
</dbReference>
<reference evidence="2 3" key="1">
    <citation type="submission" date="2024-11" db="EMBL/GenBank/DDBJ databases">
        <title>A near-complete genome assembly of Cinchona calisaya.</title>
        <authorList>
            <person name="Lian D.C."/>
            <person name="Zhao X.W."/>
            <person name="Wei L."/>
        </authorList>
    </citation>
    <scope>NUCLEOTIDE SEQUENCE [LARGE SCALE GENOMIC DNA]</scope>
    <source>
        <tissue evidence="2">Nenye</tissue>
    </source>
</reference>
<dbReference type="PANTHER" id="PTHR33390:SF1">
    <property type="entry name" value="STRESS UP-REGULATED NOD 19 PROTEIN"/>
    <property type="match status" value="1"/>
</dbReference>
<feature type="signal peptide" evidence="1">
    <location>
        <begin position="1"/>
        <end position="21"/>
    </location>
</feature>
<evidence type="ECO:0000256" key="1">
    <source>
        <dbReference type="SAM" id="SignalP"/>
    </source>
</evidence>
<dbReference type="Pfam" id="PF07712">
    <property type="entry name" value="SURNod19"/>
    <property type="match status" value="2"/>
</dbReference>
<keyword evidence="3" id="KW-1185">Reference proteome</keyword>
<comment type="caution">
    <text evidence="2">The sequence shown here is derived from an EMBL/GenBank/DDBJ whole genome shotgun (WGS) entry which is preliminary data.</text>
</comment>
<protein>
    <recommendedName>
        <fullName evidence="4">Stress up-regulated Nod 19</fullName>
    </recommendedName>
</protein>
<dbReference type="Proteomes" id="UP001630127">
    <property type="component" value="Unassembled WGS sequence"/>
</dbReference>
<evidence type="ECO:0000313" key="3">
    <source>
        <dbReference type="Proteomes" id="UP001630127"/>
    </source>
</evidence>
<dbReference type="AlphaFoldDB" id="A0ABD3AEY7"/>
<gene>
    <name evidence="2" type="ORF">ACH5RR_008359</name>
</gene>
<organism evidence="2 3">
    <name type="scientific">Cinchona calisaya</name>
    <dbReference type="NCBI Taxonomy" id="153742"/>
    <lineage>
        <taxon>Eukaryota</taxon>
        <taxon>Viridiplantae</taxon>
        <taxon>Streptophyta</taxon>
        <taxon>Embryophyta</taxon>
        <taxon>Tracheophyta</taxon>
        <taxon>Spermatophyta</taxon>
        <taxon>Magnoliopsida</taxon>
        <taxon>eudicotyledons</taxon>
        <taxon>Gunneridae</taxon>
        <taxon>Pentapetalae</taxon>
        <taxon>asterids</taxon>
        <taxon>lamiids</taxon>
        <taxon>Gentianales</taxon>
        <taxon>Rubiaceae</taxon>
        <taxon>Cinchonoideae</taxon>
        <taxon>Cinchoneae</taxon>
        <taxon>Cinchona</taxon>
    </lineage>
</organism>